<sequence>MHVEDLLRLESLDLELLWGEEQQLLREITGVTATDLEDPTRFLRPGEVVLSGLVWWAPEKGSEKISRFVSALVTAGAAALLAGEETHGSVPEELTRSCRENGIALLAVPSRTNFRAITEAVYLRQWGDLSRRPTSHRHALPDNVRSELSDLVRAGAEPDVLLDRALAHVGTPDCYVLTPTGRTVARTPGAPEIPAQRGRDLLRRAPDGLTLLIDTDSSPYDSWHLHLADAAAVPPRLLHETADVLAGHRYGRDRARNEIRRRAGELIRLVDAPATDLPALNGALTACGLSPDGPFHVIGAAARADGDQAAAADALAEALRHTPDRPFALGRLPHGEVLAVVQGGSEVALKLRDLWRVVQACEPLVPLHVGVGAQVDTPDRLNSSLTGARYALAAARTREPEGAGVAAVDELGTLEGLLAGIPDDVRTIYHHKVLGPLADDAHTSSQMLRETLESFLAHNGSWARTAASLHLHVNTVHYRIQRIEVLTGRDLSRLEHKLDMYAALRCR</sequence>
<dbReference type="Gene3D" id="1.10.10.2840">
    <property type="entry name" value="PucR C-terminal helix-turn-helix domain"/>
    <property type="match status" value="1"/>
</dbReference>
<dbReference type="InterPro" id="IPR041522">
    <property type="entry name" value="CdaR_GGDEF"/>
</dbReference>
<gene>
    <name evidence="5" type="ORF">GCM10010326_62540</name>
</gene>
<dbReference type="EMBL" id="BMUU01000013">
    <property type="protein sequence ID" value="GGY59194.1"/>
    <property type="molecule type" value="Genomic_DNA"/>
</dbReference>
<reference evidence="6" key="1">
    <citation type="journal article" date="2019" name="Int. J. Syst. Evol. Microbiol.">
        <title>The Global Catalogue of Microorganisms (GCM) 10K type strain sequencing project: providing services to taxonomists for standard genome sequencing and annotation.</title>
        <authorList>
            <consortium name="The Broad Institute Genomics Platform"/>
            <consortium name="The Broad Institute Genome Sequencing Center for Infectious Disease"/>
            <person name="Wu L."/>
            <person name="Ma J."/>
        </authorList>
    </citation>
    <scope>NUCLEOTIDE SEQUENCE [LARGE SCALE GENOMIC DNA]</scope>
    <source>
        <strain evidence="6">JCM 4594</strain>
    </source>
</reference>
<feature type="domain" description="CdaR GGDEF-like" evidence="4">
    <location>
        <begin position="284"/>
        <end position="393"/>
    </location>
</feature>
<evidence type="ECO:0000313" key="6">
    <source>
        <dbReference type="Proteomes" id="UP000600946"/>
    </source>
</evidence>
<organism evidence="5 6">
    <name type="scientific">Streptomyces xanthochromogenes</name>
    <dbReference type="NCBI Taxonomy" id="67384"/>
    <lineage>
        <taxon>Bacteria</taxon>
        <taxon>Bacillati</taxon>
        <taxon>Actinomycetota</taxon>
        <taxon>Actinomycetes</taxon>
        <taxon>Kitasatosporales</taxon>
        <taxon>Streptomycetaceae</taxon>
        <taxon>Streptomyces</taxon>
    </lineage>
</organism>
<dbReference type="InterPro" id="IPR042070">
    <property type="entry name" value="PucR_C-HTH_sf"/>
</dbReference>
<dbReference type="PANTHER" id="PTHR33744:SF17">
    <property type="entry name" value="CONSERVED PROTEIN"/>
    <property type="match status" value="1"/>
</dbReference>
<keyword evidence="6" id="KW-1185">Reference proteome</keyword>
<dbReference type="PANTHER" id="PTHR33744">
    <property type="entry name" value="CARBOHYDRATE DIACID REGULATOR"/>
    <property type="match status" value="1"/>
</dbReference>
<evidence type="ECO:0000259" key="4">
    <source>
        <dbReference type="Pfam" id="PF17853"/>
    </source>
</evidence>
<dbReference type="Pfam" id="PF13556">
    <property type="entry name" value="HTH_30"/>
    <property type="match status" value="1"/>
</dbReference>
<dbReference type="InterPro" id="IPR025736">
    <property type="entry name" value="PucR_C-HTH_dom"/>
</dbReference>
<dbReference type="Pfam" id="PF17853">
    <property type="entry name" value="GGDEF_2"/>
    <property type="match status" value="1"/>
</dbReference>
<comment type="similarity">
    <text evidence="1">Belongs to the CdaR family.</text>
</comment>
<dbReference type="InterPro" id="IPR051448">
    <property type="entry name" value="CdaR-like_regulators"/>
</dbReference>
<dbReference type="GeneID" id="96294152"/>
<accession>A0ABQ3AP71</accession>
<evidence type="ECO:0000259" key="2">
    <source>
        <dbReference type="Pfam" id="PF07905"/>
    </source>
</evidence>
<name>A0ABQ3AP71_9ACTN</name>
<evidence type="ECO:0000259" key="3">
    <source>
        <dbReference type="Pfam" id="PF13556"/>
    </source>
</evidence>
<evidence type="ECO:0000313" key="5">
    <source>
        <dbReference type="EMBL" id="GGY59194.1"/>
    </source>
</evidence>
<dbReference type="RefSeq" id="WP_190028846.1">
    <property type="nucleotide sequence ID" value="NZ_BMUU01000013.1"/>
</dbReference>
<feature type="domain" description="Purine catabolism PurC-like" evidence="2">
    <location>
        <begin position="5"/>
        <end position="122"/>
    </location>
</feature>
<evidence type="ECO:0000256" key="1">
    <source>
        <dbReference type="ARBA" id="ARBA00006754"/>
    </source>
</evidence>
<evidence type="ECO:0008006" key="7">
    <source>
        <dbReference type="Google" id="ProtNLM"/>
    </source>
</evidence>
<feature type="domain" description="PucR C-terminal helix-turn-helix" evidence="3">
    <location>
        <begin position="448"/>
        <end position="505"/>
    </location>
</feature>
<protein>
    <recommendedName>
        <fullName evidence="7">PucR family transcriptional regulator</fullName>
    </recommendedName>
</protein>
<dbReference type="InterPro" id="IPR012914">
    <property type="entry name" value="PucR_dom"/>
</dbReference>
<dbReference type="Pfam" id="PF07905">
    <property type="entry name" value="PucR"/>
    <property type="match status" value="1"/>
</dbReference>
<proteinExistence type="inferred from homology"/>
<comment type="caution">
    <text evidence="5">The sequence shown here is derived from an EMBL/GenBank/DDBJ whole genome shotgun (WGS) entry which is preliminary data.</text>
</comment>
<dbReference type="Proteomes" id="UP000600946">
    <property type="component" value="Unassembled WGS sequence"/>
</dbReference>